<comment type="caution">
    <text evidence="2">The sequence shown here is derived from an EMBL/GenBank/DDBJ whole genome shotgun (WGS) entry which is preliminary data.</text>
</comment>
<proteinExistence type="predicted"/>
<keyword evidence="2" id="KW-0548">Nucleotidyltransferase</keyword>
<dbReference type="InterPro" id="IPR036691">
    <property type="entry name" value="Endo/exonu/phosph_ase_sf"/>
</dbReference>
<dbReference type="Gene3D" id="3.60.10.10">
    <property type="entry name" value="Endonuclease/exonuclease/phosphatase"/>
    <property type="match status" value="1"/>
</dbReference>
<protein>
    <submittedName>
        <fullName evidence="2">Reverse transcriptase</fullName>
    </submittedName>
</protein>
<keyword evidence="2" id="KW-0695">RNA-directed DNA polymerase</keyword>
<feature type="domain" description="Endonuclease/exonuclease/phosphatase" evidence="1">
    <location>
        <begin position="42"/>
        <end position="164"/>
    </location>
</feature>
<evidence type="ECO:0000259" key="1">
    <source>
        <dbReference type="Pfam" id="PF03372"/>
    </source>
</evidence>
<dbReference type="Proteomes" id="UP000325315">
    <property type="component" value="Unassembled WGS sequence"/>
</dbReference>
<evidence type="ECO:0000313" key="3">
    <source>
        <dbReference type="Proteomes" id="UP000325315"/>
    </source>
</evidence>
<sequence length="177" mass="20373">MERYNSCLVTFFETKISGIKADNFIRNSSFDNSLKVEAKGFSSGISILWRKELDVNIIQVSNQFIHMIFKFDYHKSSCYATMVYVSPNAKKRVVVWNQLLSIAPLDNEPWVLGGNLNAIVSTNERRGGTRNGGLLDLGYVGPKFTWGRRNLFQRLDRCIGNKEWINMFPNFLVKHLE</sequence>
<name>A0A5B6VL14_9ROSI</name>
<accession>A0A5B6VL14</accession>
<keyword evidence="3" id="KW-1185">Reference proteome</keyword>
<dbReference type="SUPFAM" id="SSF56219">
    <property type="entry name" value="DNase I-like"/>
    <property type="match status" value="1"/>
</dbReference>
<dbReference type="EMBL" id="SMMG02000006">
    <property type="protein sequence ID" value="KAA3469708.1"/>
    <property type="molecule type" value="Genomic_DNA"/>
</dbReference>
<dbReference type="InterPro" id="IPR005135">
    <property type="entry name" value="Endo/exonuclease/phosphatase"/>
</dbReference>
<dbReference type="AlphaFoldDB" id="A0A5B6VL14"/>
<dbReference type="GO" id="GO:0003964">
    <property type="term" value="F:RNA-directed DNA polymerase activity"/>
    <property type="evidence" value="ECO:0007669"/>
    <property type="project" value="UniProtKB-KW"/>
</dbReference>
<dbReference type="PANTHER" id="PTHR35218:SF9">
    <property type="entry name" value="ENDONUCLEASE_EXONUCLEASE_PHOSPHATASE DOMAIN-CONTAINING PROTEIN"/>
    <property type="match status" value="1"/>
</dbReference>
<dbReference type="OrthoDB" id="1001695at2759"/>
<keyword evidence="2" id="KW-0808">Transferase</keyword>
<reference evidence="3" key="1">
    <citation type="journal article" date="2019" name="Plant Biotechnol. J.">
        <title>Genome sequencing of the Australian wild diploid species Gossypium australe highlights disease resistance and delayed gland morphogenesis.</title>
        <authorList>
            <person name="Cai Y."/>
            <person name="Cai X."/>
            <person name="Wang Q."/>
            <person name="Wang P."/>
            <person name="Zhang Y."/>
            <person name="Cai C."/>
            <person name="Xu Y."/>
            <person name="Wang K."/>
            <person name="Zhou Z."/>
            <person name="Wang C."/>
            <person name="Geng S."/>
            <person name="Li B."/>
            <person name="Dong Q."/>
            <person name="Hou Y."/>
            <person name="Wang H."/>
            <person name="Ai P."/>
            <person name="Liu Z."/>
            <person name="Yi F."/>
            <person name="Sun M."/>
            <person name="An G."/>
            <person name="Cheng J."/>
            <person name="Zhang Y."/>
            <person name="Shi Q."/>
            <person name="Xie Y."/>
            <person name="Shi X."/>
            <person name="Chang Y."/>
            <person name="Huang F."/>
            <person name="Chen Y."/>
            <person name="Hong S."/>
            <person name="Mi L."/>
            <person name="Sun Q."/>
            <person name="Zhang L."/>
            <person name="Zhou B."/>
            <person name="Peng R."/>
            <person name="Zhang X."/>
            <person name="Liu F."/>
        </authorList>
    </citation>
    <scope>NUCLEOTIDE SEQUENCE [LARGE SCALE GENOMIC DNA]</scope>
    <source>
        <strain evidence="3">cv. PA1801</strain>
    </source>
</reference>
<dbReference type="Pfam" id="PF03372">
    <property type="entry name" value="Exo_endo_phos"/>
    <property type="match status" value="1"/>
</dbReference>
<organism evidence="2 3">
    <name type="scientific">Gossypium australe</name>
    <dbReference type="NCBI Taxonomy" id="47621"/>
    <lineage>
        <taxon>Eukaryota</taxon>
        <taxon>Viridiplantae</taxon>
        <taxon>Streptophyta</taxon>
        <taxon>Embryophyta</taxon>
        <taxon>Tracheophyta</taxon>
        <taxon>Spermatophyta</taxon>
        <taxon>Magnoliopsida</taxon>
        <taxon>eudicotyledons</taxon>
        <taxon>Gunneridae</taxon>
        <taxon>Pentapetalae</taxon>
        <taxon>rosids</taxon>
        <taxon>malvids</taxon>
        <taxon>Malvales</taxon>
        <taxon>Malvaceae</taxon>
        <taxon>Malvoideae</taxon>
        <taxon>Gossypium</taxon>
    </lineage>
</organism>
<evidence type="ECO:0000313" key="2">
    <source>
        <dbReference type="EMBL" id="KAA3469708.1"/>
    </source>
</evidence>
<gene>
    <name evidence="2" type="ORF">EPI10_015469</name>
</gene>
<dbReference type="PANTHER" id="PTHR35218">
    <property type="entry name" value="RNASE H DOMAIN-CONTAINING PROTEIN"/>
    <property type="match status" value="1"/>
</dbReference>